<dbReference type="Gene3D" id="2.60.120.430">
    <property type="entry name" value="Galactose-binding lectin"/>
    <property type="match status" value="1"/>
</dbReference>
<evidence type="ECO:0000313" key="1">
    <source>
        <dbReference type="EMBL" id="GAH67106.1"/>
    </source>
</evidence>
<gene>
    <name evidence="1" type="ORF">S03H2_41070</name>
</gene>
<protein>
    <recommendedName>
        <fullName evidence="2">Fibronectin type-III domain-containing protein</fullName>
    </recommendedName>
</protein>
<dbReference type="EMBL" id="BARU01025495">
    <property type="protein sequence ID" value="GAH67106.1"/>
    <property type="molecule type" value="Genomic_DNA"/>
</dbReference>
<feature type="non-terminal residue" evidence="1">
    <location>
        <position position="273"/>
    </location>
</feature>
<proteinExistence type="predicted"/>
<organism evidence="1">
    <name type="scientific">marine sediment metagenome</name>
    <dbReference type="NCBI Taxonomy" id="412755"/>
    <lineage>
        <taxon>unclassified sequences</taxon>
        <taxon>metagenomes</taxon>
        <taxon>ecological metagenomes</taxon>
    </lineage>
</organism>
<dbReference type="SUPFAM" id="SSF49785">
    <property type="entry name" value="Galactose-binding domain-like"/>
    <property type="match status" value="1"/>
</dbReference>
<dbReference type="AlphaFoldDB" id="X1HA93"/>
<feature type="non-terminal residue" evidence="1">
    <location>
        <position position="1"/>
    </location>
</feature>
<dbReference type="InterPro" id="IPR008979">
    <property type="entry name" value="Galactose-bd-like_sf"/>
</dbReference>
<name>X1HA93_9ZZZZ</name>
<reference evidence="1" key="1">
    <citation type="journal article" date="2014" name="Front. Microbiol.">
        <title>High frequency of phylogenetically diverse reductive dehalogenase-homologous genes in deep subseafloor sedimentary metagenomes.</title>
        <authorList>
            <person name="Kawai M."/>
            <person name="Futagami T."/>
            <person name="Toyoda A."/>
            <person name="Takaki Y."/>
            <person name="Nishi S."/>
            <person name="Hori S."/>
            <person name="Arai W."/>
            <person name="Tsubouchi T."/>
            <person name="Morono Y."/>
            <person name="Uchiyama I."/>
            <person name="Ito T."/>
            <person name="Fujiyama A."/>
            <person name="Inagaki F."/>
            <person name="Takami H."/>
        </authorList>
    </citation>
    <scope>NUCLEOTIDE SEQUENCE</scope>
    <source>
        <strain evidence="1">Expedition CK06-06</strain>
    </source>
</reference>
<accession>X1HA93</accession>
<sequence length="273" mass="30650">EYIPREVILRWSPGDGAIEHHIFFGTSFDDVNDANLSVYKGSQTGTTYNAGTLSFGVTYYWRIDEISESTQTPGLVWSFTLGDIIVVDDMESYNKSDNYIFGTWADGASNWTSSILGLGTAPGDPIHGGEQSMIYAYYNNINFGSGYYSEIEREYADPRDWTALGVKALTLCFYGNPNNDVGDTEQMYVGLEDSSGPNSYTEVRYGDGKDEDMNDIKLTEWQEWDIDLQDFNDGGVDLTNIKKVYIGFGDKGNWMPAGSRVVYFDDIILYPTR</sequence>
<comment type="caution">
    <text evidence="1">The sequence shown here is derived from an EMBL/GenBank/DDBJ whole genome shotgun (WGS) entry which is preliminary data.</text>
</comment>
<evidence type="ECO:0008006" key="2">
    <source>
        <dbReference type="Google" id="ProtNLM"/>
    </source>
</evidence>